<feature type="compositionally biased region" description="Basic and acidic residues" evidence="1">
    <location>
        <begin position="1"/>
        <end position="12"/>
    </location>
</feature>
<organism evidence="2 3">
    <name type="scientific">Sinomonas atrocyanea</name>
    <dbReference type="NCBI Taxonomy" id="37927"/>
    <lineage>
        <taxon>Bacteria</taxon>
        <taxon>Bacillati</taxon>
        <taxon>Actinomycetota</taxon>
        <taxon>Actinomycetes</taxon>
        <taxon>Micrococcales</taxon>
        <taxon>Micrococcaceae</taxon>
        <taxon>Sinomonas</taxon>
    </lineage>
</organism>
<protein>
    <submittedName>
        <fullName evidence="2">Uncharacterized protein</fullName>
    </submittedName>
</protein>
<evidence type="ECO:0000256" key="1">
    <source>
        <dbReference type="SAM" id="MobiDB-lite"/>
    </source>
</evidence>
<dbReference type="RefSeq" id="WP_066494092.1">
    <property type="nucleotide sequence ID" value="NZ_BJMO01000118.1"/>
</dbReference>
<sequence length="157" mass="17159">MNTTPERTEDLFARPSDLTGPEDPLRVTGIVLSSLPAETLTSEGPQRYTVTASLSRRPDPLEIEAVHAESTRRKLEEAGFGHAGLQIADRRLLIFSTSLEELRDGLAQVVGTIVRTATLKALAQKDLARQARADLDEAEHERFLRVAETAAAIDFGP</sequence>
<evidence type="ECO:0000313" key="3">
    <source>
        <dbReference type="Proteomes" id="UP000070134"/>
    </source>
</evidence>
<evidence type="ECO:0000313" key="2">
    <source>
        <dbReference type="EMBL" id="AMM30720.1"/>
    </source>
</evidence>
<accession>A0A126ZU96</accession>
<dbReference type="EMBL" id="CP014518">
    <property type="protein sequence ID" value="AMM30720.1"/>
    <property type="molecule type" value="Genomic_DNA"/>
</dbReference>
<dbReference type="STRING" id="37927.SA2016_0015"/>
<feature type="region of interest" description="Disordered" evidence="1">
    <location>
        <begin position="1"/>
        <end position="23"/>
    </location>
</feature>
<proteinExistence type="predicted"/>
<name>A0A126ZU96_9MICC</name>
<dbReference type="OrthoDB" id="5007551at2"/>
<dbReference type="Proteomes" id="UP000070134">
    <property type="component" value="Chromosome"/>
</dbReference>
<dbReference type="KEGG" id="satk:SA2016_0015"/>
<reference evidence="2 3" key="1">
    <citation type="submission" date="2016-02" db="EMBL/GenBank/DDBJ databases">
        <title>Complete genome of Sinomonas atrocyanea KCTC 3377.</title>
        <authorList>
            <person name="Kim K.M."/>
        </authorList>
    </citation>
    <scope>NUCLEOTIDE SEQUENCE [LARGE SCALE GENOMIC DNA]</scope>
    <source>
        <strain evidence="2 3">KCTC 3377</strain>
    </source>
</reference>
<keyword evidence="3" id="KW-1185">Reference proteome</keyword>
<gene>
    <name evidence="2" type="ORF">SA2016_0015</name>
</gene>
<dbReference type="AlphaFoldDB" id="A0A126ZU96"/>